<evidence type="ECO:0000256" key="1">
    <source>
        <dbReference type="SAM" id="MobiDB-lite"/>
    </source>
</evidence>
<sequence length="158" mass="17159">MKTRDTKADSAIFNSLGACWLRAMMAIDRVRAECGAKRVTVRTPLSDGRVVYAAFVACDQDAAALRRVVRAVASSGPGASAWLANLVTTDRRFALPYGGCGKSRREAIYWLERTIEIAVRKRGYFGRVEDFARDGVEDGGRSGQRQGAVERTASGALP</sequence>
<protein>
    <submittedName>
        <fullName evidence="2">Uncharacterized protein</fullName>
    </submittedName>
</protein>
<dbReference type="EMBL" id="LXJZ01000040">
    <property type="protein sequence ID" value="OAJ62750.1"/>
    <property type="molecule type" value="Genomic_DNA"/>
</dbReference>
<reference evidence="2 3" key="1">
    <citation type="submission" date="2016-04" db="EMBL/GenBank/DDBJ databases">
        <title>Reclassification of Paraburkholderia panaciterrae (Farh et al. 2015) Dobritsa &amp; Samadpour 2016 as a later homotypic synonym of Paraburkholderia ginsengiterrae (Farh et al. 2015) Dobritsa &amp; Samadpour 2016.</title>
        <authorList>
            <person name="Dobritsa A.P."/>
            <person name="Kutumbaka K."/>
            <person name="Samadpour M."/>
        </authorList>
    </citation>
    <scope>NUCLEOTIDE SEQUENCE [LARGE SCALE GENOMIC DNA]</scope>
    <source>
        <strain evidence="2 3">DCY85-1</strain>
    </source>
</reference>
<gene>
    <name evidence="2" type="ORF">A6V36_20475</name>
</gene>
<accession>A0ABX2V3V6</accession>
<dbReference type="Proteomes" id="UP000077961">
    <property type="component" value="Unassembled WGS sequence"/>
</dbReference>
<keyword evidence="3" id="KW-1185">Reference proteome</keyword>
<organism evidence="2 3">
    <name type="scientific">Paraburkholderia ginsengiterrae</name>
    <dbReference type="NCBI Taxonomy" id="1462993"/>
    <lineage>
        <taxon>Bacteria</taxon>
        <taxon>Pseudomonadati</taxon>
        <taxon>Pseudomonadota</taxon>
        <taxon>Betaproteobacteria</taxon>
        <taxon>Burkholderiales</taxon>
        <taxon>Burkholderiaceae</taxon>
        <taxon>Paraburkholderia</taxon>
    </lineage>
</organism>
<proteinExistence type="predicted"/>
<evidence type="ECO:0000313" key="3">
    <source>
        <dbReference type="Proteomes" id="UP000077961"/>
    </source>
</evidence>
<name>A0ABX2V3V6_9BURK</name>
<evidence type="ECO:0000313" key="2">
    <source>
        <dbReference type="EMBL" id="OAJ62750.1"/>
    </source>
</evidence>
<feature type="region of interest" description="Disordered" evidence="1">
    <location>
        <begin position="136"/>
        <end position="158"/>
    </location>
</feature>
<comment type="caution">
    <text evidence="2">The sequence shown here is derived from an EMBL/GenBank/DDBJ whole genome shotgun (WGS) entry which is preliminary data.</text>
</comment>